<dbReference type="SUPFAM" id="SSF51735">
    <property type="entry name" value="NAD(P)-binding Rossmann-fold domains"/>
    <property type="match status" value="1"/>
</dbReference>
<dbReference type="EC" id="5.5.1.4" evidence="3"/>
<feature type="non-terminal residue" evidence="3">
    <location>
        <position position="1"/>
    </location>
</feature>
<gene>
    <name evidence="3" type="ORF">B1B_14335</name>
</gene>
<evidence type="ECO:0000313" key="3">
    <source>
        <dbReference type="EMBL" id="EQD41868.1"/>
    </source>
</evidence>
<keyword evidence="3" id="KW-0413">Isomerase</keyword>
<evidence type="ECO:0000256" key="1">
    <source>
        <dbReference type="SAM" id="MobiDB-lite"/>
    </source>
</evidence>
<dbReference type="PANTHER" id="PTHR43125:SF1">
    <property type="entry name" value="INOSITOL-3-PHOSPHATE SYNTHASE"/>
    <property type="match status" value="1"/>
</dbReference>
<comment type="caution">
    <text evidence="3">The sequence shown here is derived from an EMBL/GenBank/DDBJ whole genome shotgun (WGS) entry which is preliminary data.</text>
</comment>
<protein>
    <submittedName>
        <fullName evidence="3">Myo-inositol-1-phosphate synthase</fullName>
        <ecNumber evidence="3">5.5.1.4</ecNumber>
    </submittedName>
</protein>
<name>T0Z9Z3_9ZZZZ</name>
<dbReference type="EMBL" id="AUZY01009484">
    <property type="protein sequence ID" value="EQD41868.1"/>
    <property type="molecule type" value="Genomic_DNA"/>
</dbReference>
<feature type="region of interest" description="Disordered" evidence="1">
    <location>
        <begin position="115"/>
        <end position="144"/>
    </location>
</feature>
<dbReference type="Pfam" id="PF01658">
    <property type="entry name" value="Inos-1-P_synth"/>
    <property type="match status" value="1"/>
</dbReference>
<organism evidence="3">
    <name type="scientific">mine drainage metagenome</name>
    <dbReference type="NCBI Taxonomy" id="410659"/>
    <lineage>
        <taxon>unclassified sequences</taxon>
        <taxon>metagenomes</taxon>
        <taxon>ecological metagenomes</taxon>
    </lineage>
</organism>
<proteinExistence type="predicted"/>
<dbReference type="InterPro" id="IPR052199">
    <property type="entry name" value="MIPS"/>
</dbReference>
<sequence length="144" mass="15220">PIGTDDVHIGPSDYVPWLKDRKWAHIRMEGKAFGEVPLSVDLKLEVHDSPNSAGIVIDAVRCCKLGLDRGLSGALEGPASYFMKSPPFQVSDERAHELTELFIEGRVGAACISDPEAPATGASPGALDVLAPDRGEPATVGTES</sequence>
<dbReference type="Gene3D" id="3.30.360.10">
    <property type="entry name" value="Dihydrodipicolinate Reductase, domain 2"/>
    <property type="match status" value="1"/>
</dbReference>
<accession>T0Z9Z3</accession>
<dbReference type="GO" id="GO:0006021">
    <property type="term" value="P:inositol biosynthetic process"/>
    <property type="evidence" value="ECO:0007669"/>
    <property type="project" value="TreeGrafter"/>
</dbReference>
<dbReference type="Gene3D" id="3.40.50.720">
    <property type="entry name" value="NAD(P)-binding Rossmann-like Domain"/>
    <property type="match status" value="1"/>
</dbReference>
<dbReference type="GO" id="GO:0004512">
    <property type="term" value="F:inositol-3-phosphate synthase activity"/>
    <property type="evidence" value="ECO:0007669"/>
    <property type="project" value="UniProtKB-EC"/>
</dbReference>
<reference evidence="3" key="1">
    <citation type="submission" date="2013-08" db="EMBL/GenBank/DDBJ databases">
        <authorList>
            <person name="Mendez C."/>
            <person name="Richter M."/>
            <person name="Ferrer M."/>
            <person name="Sanchez J."/>
        </authorList>
    </citation>
    <scope>NUCLEOTIDE SEQUENCE</scope>
</reference>
<reference evidence="3" key="2">
    <citation type="journal article" date="2014" name="ISME J.">
        <title>Microbial stratification in low pH oxic and suboxic macroscopic growths along an acid mine drainage.</title>
        <authorList>
            <person name="Mendez-Garcia C."/>
            <person name="Mesa V."/>
            <person name="Sprenger R.R."/>
            <person name="Richter M."/>
            <person name="Diez M.S."/>
            <person name="Solano J."/>
            <person name="Bargiela R."/>
            <person name="Golyshina O.V."/>
            <person name="Manteca A."/>
            <person name="Ramos J.L."/>
            <person name="Gallego J.R."/>
            <person name="Llorente I."/>
            <person name="Martins Dos Santos V.A."/>
            <person name="Jensen O.N."/>
            <person name="Pelaez A.I."/>
            <person name="Sanchez J."/>
            <person name="Ferrer M."/>
        </authorList>
    </citation>
    <scope>NUCLEOTIDE SEQUENCE</scope>
</reference>
<feature type="domain" description="Myo-inositol-1-phosphate synthase GAPDH-like" evidence="2">
    <location>
        <begin position="5"/>
        <end position="49"/>
    </location>
</feature>
<dbReference type="PANTHER" id="PTHR43125">
    <property type="entry name" value="INOSITOL-3-PHOSPHATE SYNTHASE"/>
    <property type="match status" value="1"/>
</dbReference>
<dbReference type="AlphaFoldDB" id="T0Z9Z3"/>
<dbReference type="InterPro" id="IPR036291">
    <property type="entry name" value="NAD(P)-bd_dom_sf"/>
</dbReference>
<evidence type="ECO:0000259" key="2">
    <source>
        <dbReference type="Pfam" id="PF01658"/>
    </source>
</evidence>
<dbReference type="SUPFAM" id="SSF55347">
    <property type="entry name" value="Glyceraldehyde-3-phosphate dehydrogenase-like, C-terminal domain"/>
    <property type="match status" value="1"/>
</dbReference>
<dbReference type="InterPro" id="IPR013021">
    <property type="entry name" value="Myo-inos-1-P_Synthase_GAPDH"/>
</dbReference>